<dbReference type="InterPro" id="IPR012674">
    <property type="entry name" value="Calycin"/>
</dbReference>
<dbReference type="InterPro" id="IPR053892">
    <property type="entry name" value="MoaF-like"/>
</dbReference>
<dbReference type="Gene3D" id="2.40.128.20">
    <property type="match status" value="1"/>
</dbReference>
<name>A0A2S1LT14_9FLAO</name>
<evidence type="ECO:0000313" key="3">
    <source>
        <dbReference type="Proteomes" id="UP000244677"/>
    </source>
</evidence>
<dbReference type="Proteomes" id="UP000244677">
    <property type="component" value="Chromosome"/>
</dbReference>
<dbReference type="SUPFAM" id="SSF50814">
    <property type="entry name" value="Lipocalins"/>
    <property type="match status" value="1"/>
</dbReference>
<accession>A0A2S1LT14</accession>
<reference evidence="2 3" key="1">
    <citation type="submission" date="2017-04" db="EMBL/GenBank/DDBJ databases">
        <title>Complete genome sequence of Flavobacterium kingsejong AJ004.</title>
        <authorList>
            <person name="Lee P.C."/>
        </authorList>
    </citation>
    <scope>NUCLEOTIDE SEQUENCE [LARGE SCALE GENOMIC DNA]</scope>
    <source>
        <strain evidence="2 3">AJ004</strain>
    </source>
</reference>
<dbReference type="EMBL" id="CP020919">
    <property type="protein sequence ID" value="AWG26897.1"/>
    <property type="molecule type" value="Genomic_DNA"/>
</dbReference>
<dbReference type="Pfam" id="PF22036">
    <property type="entry name" value="MoaF_like"/>
    <property type="match status" value="1"/>
</dbReference>
<dbReference type="PROSITE" id="PS51257">
    <property type="entry name" value="PROKAR_LIPOPROTEIN"/>
    <property type="match status" value="1"/>
</dbReference>
<organism evidence="2 3">
    <name type="scientific">Flavobacterium kingsejongi</name>
    <dbReference type="NCBI Taxonomy" id="1678728"/>
    <lineage>
        <taxon>Bacteria</taxon>
        <taxon>Pseudomonadati</taxon>
        <taxon>Bacteroidota</taxon>
        <taxon>Flavobacteriia</taxon>
        <taxon>Flavobacteriales</taxon>
        <taxon>Flavobacteriaceae</taxon>
        <taxon>Flavobacterium</taxon>
    </lineage>
</organism>
<evidence type="ECO:0000313" key="2">
    <source>
        <dbReference type="EMBL" id="AWG26897.1"/>
    </source>
</evidence>
<gene>
    <name evidence="2" type="ORF">FK004_17500</name>
</gene>
<dbReference type="KEGG" id="fki:FK004_17500"/>
<dbReference type="AlphaFoldDB" id="A0A2S1LT14"/>
<proteinExistence type="predicted"/>
<protein>
    <recommendedName>
        <fullName evidence="1">MoaF-like domain-containing protein</fullName>
    </recommendedName>
</protein>
<feature type="domain" description="MoaF-like" evidence="1">
    <location>
        <begin position="43"/>
        <end position="134"/>
    </location>
</feature>
<evidence type="ECO:0000259" key="1">
    <source>
        <dbReference type="Pfam" id="PF22036"/>
    </source>
</evidence>
<keyword evidence="3" id="KW-1185">Reference proteome</keyword>
<sequence>MGMKNYALISALSFAFLVSCQQKQEPKEAKAVTALTKPIVLSGKKIHYDYGDSQYEVTVKNDTLLRWESLSGTSKGTTGEERYYRQDIAPGIIFISWIEKDGLGVSQVVNWNTHVVNSYLRIKNEIIPISGTVTEVQ</sequence>